<proteinExistence type="predicted"/>
<dbReference type="AlphaFoldDB" id="A0AAN8F4K5"/>
<organism evidence="1 2">
    <name type="scientific">Trichostrongylus colubriformis</name>
    <name type="common">Black scour worm</name>
    <dbReference type="NCBI Taxonomy" id="6319"/>
    <lineage>
        <taxon>Eukaryota</taxon>
        <taxon>Metazoa</taxon>
        <taxon>Ecdysozoa</taxon>
        <taxon>Nematoda</taxon>
        <taxon>Chromadorea</taxon>
        <taxon>Rhabditida</taxon>
        <taxon>Rhabditina</taxon>
        <taxon>Rhabditomorpha</taxon>
        <taxon>Strongyloidea</taxon>
        <taxon>Trichostrongylidae</taxon>
        <taxon>Trichostrongylus</taxon>
    </lineage>
</organism>
<sequence length="250" mass="28064">MSDDTNSFYNGFLRALPSSDAVKLLCCIHILQAIKRNCRTKLLDKNPAGMVIGKVRSLCRTSDRGDFGSKYSSFLTHLQQLGEHQFCSYMKDTCPRVIQWGGFARQNACMNTSILGERFHKRLKHELPDAKPNMCIDRPLEVIVTVPVDMEEERHQDAERTVPREISLTAATSPAREGNQMAVPFTIYASSIVRVIKWGDCQARGYAFRCDCEEDIQSGISCLHVHASLIYAASDLCSNPMQHSEGRESS</sequence>
<protein>
    <recommendedName>
        <fullName evidence="3">SWIM-type domain-containing protein</fullName>
    </recommendedName>
</protein>
<accession>A0AAN8F4K5</accession>
<gene>
    <name evidence="1" type="ORF">GCK32_007149</name>
</gene>
<dbReference type="Proteomes" id="UP001331761">
    <property type="component" value="Unassembled WGS sequence"/>
</dbReference>
<name>A0AAN8F4K5_TRICO</name>
<comment type="caution">
    <text evidence="1">The sequence shown here is derived from an EMBL/GenBank/DDBJ whole genome shotgun (WGS) entry which is preliminary data.</text>
</comment>
<evidence type="ECO:0008006" key="3">
    <source>
        <dbReference type="Google" id="ProtNLM"/>
    </source>
</evidence>
<keyword evidence="2" id="KW-1185">Reference proteome</keyword>
<evidence type="ECO:0000313" key="1">
    <source>
        <dbReference type="EMBL" id="KAK5967332.1"/>
    </source>
</evidence>
<dbReference type="EMBL" id="WIXE01022596">
    <property type="protein sequence ID" value="KAK5967332.1"/>
    <property type="molecule type" value="Genomic_DNA"/>
</dbReference>
<evidence type="ECO:0000313" key="2">
    <source>
        <dbReference type="Proteomes" id="UP001331761"/>
    </source>
</evidence>
<reference evidence="1 2" key="1">
    <citation type="submission" date="2019-10" db="EMBL/GenBank/DDBJ databases">
        <title>Assembly and Annotation for the nematode Trichostrongylus colubriformis.</title>
        <authorList>
            <person name="Martin J."/>
        </authorList>
    </citation>
    <scope>NUCLEOTIDE SEQUENCE [LARGE SCALE GENOMIC DNA]</scope>
    <source>
        <strain evidence="1">G859</strain>
        <tissue evidence="1">Whole worm</tissue>
    </source>
</reference>